<feature type="transmembrane region" description="Helical" evidence="14">
    <location>
        <begin position="70"/>
        <end position="90"/>
    </location>
</feature>
<evidence type="ECO:0000256" key="11">
    <source>
        <dbReference type="ARBA" id="ARBA00023136"/>
    </source>
</evidence>
<dbReference type="EMBL" id="MVBK01000006">
    <property type="protein sequence ID" value="OOG28663.1"/>
    <property type="molecule type" value="Genomic_DNA"/>
</dbReference>
<feature type="transmembrane region" description="Helical" evidence="14">
    <location>
        <begin position="326"/>
        <end position="348"/>
    </location>
</feature>
<proteinExistence type="inferred from homology"/>
<keyword evidence="9 14" id="KW-1133">Transmembrane helix</keyword>
<evidence type="ECO:0000256" key="13">
    <source>
        <dbReference type="PIRSR" id="PIRSR006247-1"/>
    </source>
</evidence>
<accession>A0A1V3NUN4</accession>
<feature type="binding site" evidence="13">
    <location>
        <position position="318"/>
    </location>
    <ligand>
        <name>K(+)</name>
        <dbReference type="ChEBI" id="CHEBI:29103"/>
    </ligand>
</feature>
<evidence type="ECO:0000256" key="6">
    <source>
        <dbReference type="ARBA" id="ARBA00022538"/>
    </source>
</evidence>
<feature type="binding site" evidence="13">
    <location>
        <position position="319"/>
    </location>
    <ligand>
        <name>K(+)</name>
        <dbReference type="ChEBI" id="CHEBI:29103"/>
    </ligand>
</feature>
<keyword evidence="7 14" id="KW-0812">Transmembrane</keyword>
<dbReference type="PANTHER" id="PTHR32024">
    <property type="entry name" value="TRK SYSTEM POTASSIUM UPTAKE PROTEIN TRKG-RELATED"/>
    <property type="match status" value="1"/>
</dbReference>
<evidence type="ECO:0000256" key="4">
    <source>
        <dbReference type="ARBA" id="ARBA00022475"/>
    </source>
</evidence>
<keyword evidence="5 12" id="KW-0997">Cell inner membrane</keyword>
<dbReference type="STRING" id="108003.B1C78_01265"/>
<feature type="binding site" evidence="13">
    <location>
        <position position="111"/>
    </location>
    <ligand>
        <name>K(+)</name>
        <dbReference type="ChEBI" id="CHEBI:29103"/>
    </ligand>
</feature>
<comment type="caution">
    <text evidence="15">The sequence shown here is derived from an EMBL/GenBank/DDBJ whole genome shotgun (WGS) entry which is preliminary data.</text>
</comment>
<gene>
    <name evidence="15" type="ORF">B1C78_01265</name>
</gene>
<feature type="binding site" evidence="13">
    <location>
        <position position="436"/>
    </location>
    <ligand>
        <name>K(+)</name>
        <dbReference type="ChEBI" id="CHEBI:29103"/>
    </ligand>
</feature>
<comment type="subcellular location">
    <subcellularLocation>
        <location evidence="1 12">Cell inner membrane</location>
        <topology evidence="1 12">Multi-pass membrane protein</topology>
    </subcellularLocation>
</comment>
<feature type="transmembrane region" description="Helical" evidence="14">
    <location>
        <begin position="37"/>
        <end position="58"/>
    </location>
</feature>
<dbReference type="InterPro" id="IPR003445">
    <property type="entry name" value="Cat_transpt"/>
</dbReference>
<sequence>MQLTVIQRVLGLLIMLFSVAMLPPALVGWIYGEAAMWPFLEAFGLLLLVGFVIWAPVYKVRRDLRLRDGFVVVFMFWMVLGVFGALPLYLDRSLDISVTDAVFESMSGLTTTGATVISGLDHLPKAILFYRQQLQWMGGMGIIVLAVAILPMLGVGGMQLYRAEMPGPVKDTKLTPRITETAKALWYLYLGFTVACALGYWFAGMTPFDAIAHSFSTVSLGGFSTYDASIGHFDSAAIEAVAVVFILLGGINFALHFLGWRHLSVRHYWQDAEFRTYLKIIGVVAVVCVGYLYYTATTGGWSDSLRQGIFHAVSISTTTGYTTAEFFLWPGFLPVLLIFASFIGACAASTGGGIKVIRALLLLKQGQREVMRLVHPNAEIAVKVGNSPLSDRVIEAVWGFFSAYVAVFAIIMLALMASGLDQVTAFSAVAATLNNLGPGLGDVGANYAGISDFAKWMLCLAMVMGRLEIFTVLVLLTPAFWRN</sequence>
<feature type="transmembrane region" description="Helical" evidence="14">
    <location>
        <begin position="396"/>
        <end position="417"/>
    </location>
</feature>
<evidence type="ECO:0000256" key="5">
    <source>
        <dbReference type="ARBA" id="ARBA00022519"/>
    </source>
</evidence>
<keyword evidence="16" id="KW-1185">Reference proteome</keyword>
<evidence type="ECO:0000256" key="1">
    <source>
        <dbReference type="ARBA" id="ARBA00004429"/>
    </source>
</evidence>
<feature type="transmembrane region" description="Helical" evidence="14">
    <location>
        <begin position="136"/>
        <end position="163"/>
    </location>
</feature>
<protein>
    <recommendedName>
        <fullName evidence="12">Trk system potassium uptake protein</fullName>
    </recommendedName>
</protein>
<keyword evidence="8 12" id="KW-0630">Potassium</keyword>
<dbReference type="RefSeq" id="WP_077277337.1">
    <property type="nucleotide sequence ID" value="NZ_MVBK01000006.1"/>
</dbReference>
<evidence type="ECO:0000256" key="9">
    <source>
        <dbReference type="ARBA" id="ARBA00022989"/>
    </source>
</evidence>
<dbReference type="GO" id="GO:0015379">
    <property type="term" value="F:potassium:chloride symporter activity"/>
    <property type="evidence" value="ECO:0007669"/>
    <property type="project" value="InterPro"/>
</dbReference>
<keyword evidence="4 12" id="KW-1003">Cell membrane</keyword>
<evidence type="ECO:0000256" key="14">
    <source>
        <dbReference type="SAM" id="Phobius"/>
    </source>
</evidence>
<dbReference type="GO" id="GO:0046872">
    <property type="term" value="F:metal ion binding"/>
    <property type="evidence" value="ECO:0007669"/>
    <property type="project" value="UniProtKB-KW"/>
</dbReference>
<evidence type="ECO:0000256" key="7">
    <source>
        <dbReference type="ARBA" id="ARBA00022692"/>
    </source>
</evidence>
<feature type="transmembrane region" description="Helical" evidence="14">
    <location>
        <begin position="236"/>
        <end position="255"/>
    </location>
</feature>
<feature type="binding site" evidence="13">
    <location>
        <position position="221"/>
    </location>
    <ligand>
        <name>K(+)</name>
        <dbReference type="ChEBI" id="CHEBI:29103"/>
    </ligand>
</feature>
<evidence type="ECO:0000313" key="15">
    <source>
        <dbReference type="EMBL" id="OOG28663.1"/>
    </source>
</evidence>
<dbReference type="PIRSF" id="PIRSF006247">
    <property type="entry name" value="TrkH"/>
    <property type="match status" value="1"/>
</dbReference>
<dbReference type="InterPro" id="IPR004772">
    <property type="entry name" value="TrkH"/>
</dbReference>
<feature type="transmembrane region" description="Helical" evidence="14">
    <location>
        <begin position="453"/>
        <end position="481"/>
    </location>
</feature>
<feature type="binding site" evidence="13">
    <location>
        <position position="220"/>
    </location>
    <ligand>
        <name>K(+)</name>
        <dbReference type="ChEBI" id="CHEBI:29103"/>
    </ligand>
</feature>
<comment type="similarity">
    <text evidence="2 12">Belongs to the TrkH potassium transport family.</text>
</comment>
<comment type="function">
    <text evidence="12">Low-affinity potassium transport system. Interacts with Trk system potassium uptake protein TrkA.</text>
</comment>
<feature type="transmembrane region" description="Helical" evidence="14">
    <location>
        <begin position="12"/>
        <end position="31"/>
    </location>
</feature>
<feature type="binding site" evidence="13">
    <location>
        <position position="435"/>
    </location>
    <ligand>
        <name>K(+)</name>
        <dbReference type="ChEBI" id="CHEBI:29103"/>
    </ligand>
</feature>
<feature type="binding site" evidence="13">
    <location>
        <position position="112"/>
    </location>
    <ligand>
        <name>K(+)</name>
        <dbReference type="ChEBI" id="CHEBI:29103"/>
    </ligand>
</feature>
<dbReference type="NCBIfam" id="TIGR00933">
    <property type="entry name" value="2a38"/>
    <property type="match status" value="1"/>
</dbReference>
<dbReference type="Proteomes" id="UP000189462">
    <property type="component" value="Unassembled WGS sequence"/>
</dbReference>
<evidence type="ECO:0000256" key="3">
    <source>
        <dbReference type="ARBA" id="ARBA00022448"/>
    </source>
</evidence>
<name>A0A1V3NUN4_9GAMM</name>
<dbReference type="OrthoDB" id="9810952at2"/>
<keyword evidence="6 12" id="KW-0633">Potassium transport</keyword>
<keyword evidence="3 12" id="KW-0813">Transport</keyword>
<reference evidence="15 16" key="1">
    <citation type="submission" date="2017-02" db="EMBL/GenBank/DDBJ databases">
        <title>Genomic diversity within the haloalkaliphilic genus Thioalkalivibrio.</title>
        <authorList>
            <person name="Ahn A.-C."/>
            <person name="Meier-Kolthoff J."/>
            <person name="Overmars L."/>
            <person name="Richter M."/>
            <person name="Woyke T."/>
            <person name="Sorokin D.Y."/>
            <person name="Muyzer G."/>
        </authorList>
    </citation>
    <scope>NUCLEOTIDE SEQUENCE [LARGE SCALE GENOMIC DNA]</scope>
    <source>
        <strain evidence="15 16">ALJD</strain>
    </source>
</reference>
<feature type="transmembrane region" description="Helical" evidence="14">
    <location>
        <begin position="184"/>
        <end position="203"/>
    </location>
</feature>
<evidence type="ECO:0000256" key="8">
    <source>
        <dbReference type="ARBA" id="ARBA00022958"/>
    </source>
</evidence>
<evidence type="ECO:0000256" key="12">
    <source>
        <dbReference type="PIRNR" id="PIRNR006247"/>
    </source>
</evidence>
<evidence type="ECO:0000256" key="2">
    <source>
        <dbReference type="ARBA" id="ARBA00009137"/>
    </source>
</evidence>
<feature type="transmembrane region" description="Helical" evidence="14">
    <location>
        <begin position="276"/>
        <end position="294"/>
    </location>
</feature>
<keyword evidence="13" id="KW-0479">Metal-binding</keyword>
<dbReference type="PANTHER" id="PTHR32024:SF2">
    <property type="entry name" value="TRK SYSTEM POTASSIUM UPTAKE PROTEIN TRKG-RELATED"/>
    <property type="match status" value="1"/>
</dbReference>
<evidence type="ECO:0000256" key="10">
    <source>
        <dbReference type="ARBA" id="ARBA00023065"/>
    </source>
</evidence>
<dbReference type="AlphaFoldDB" id="A0A1V3NUN4"/>
<dbReference type="Pfam" id="PF02386">
    <property type="entry name" value="TrkH"/>
    <property type="match status" value="1"/>
</dbReference>
<organism evidence="15 16">
    <name type="scientific">Thioalkalivibrio denitrificans</name>
    <dbReference type="NCBI Taxonomy" id="108003"/>
    <lineage>
        <taxon>Bacteria</taxon>
        <taxon>Pseudomonadati</taxon>
        <taxon>Pseudomonadota</taxon>
        <taxon>Gammaproteobacteria</taxon>
        <taxon>Chromatiales</taxon>
        <taxon>Ectothiorhodospiraceae</taxon>
        <taxon>Thioalkalivibrio</taxon>
    </lineage>
</organism>
<evidence type="ECO:0000313" key="16">
    <source>
        <dbReference type="Proteomes" id="UP000189462"/>
    </source>
</evidence>
<keyword evidence="10 12" id="KW-0406">Ion transport</keyword>
<keyword evidence="11 12" id="KW-0472">Membrane</keyword>
<dbReference type="GO" id="GO:0005886">
    <property type="term" value="C:plasma membrane"/>
    <property type="evidence" value="ECO:0007669"/>
    <property type="project" value="UniProtKB-SubCell"/>
</dbReference>